<evidence type="ECO:0000256" key="5">
    <source>
        <dbReference type="ARBA" id="ARBA00019261"/>
    </source>
</evidence>
<dbReference type="GO" id="GO:0005794">
    <property type="term" value="C:Golgi apparatus"/>
    <property type="evidence" value="ECO:0007669"/>
    <property type="project" value="UniProtKB-SubCell"/>
</dbReference>
<evidence type="ECO:0000313" key="17">
    <source>
        <dbReference type="EMBL" id="PSK55771.1"/>
    </source>
</evidence>
<dbReference type="PANTHER" id="PTHR28533:SF1">
    <property type="entry name" value="PROTEIN PBN1"/>
    <property type="match status" value="1"/>
</dbReference>
<evidence type="ECO:0000256" key="3">
    <source>
        <dbReference type="ARBA" id="ARBA00004687"/>
    </source>
</evidence>
<keyword evidence="7" id="KW-0813">Transport</keyword>
<evidence type="ECO:0000256" key="15">
    <source>
        <dbReference type="ARBA" id="ARBA00023180"/>
    </source>
</evidence>
<keyword evidence="12" id="KW-1133">Transmembrane helix</keyword>
<keyword evidence="14" id="KW-0472">Membrane</keyword>
<evidence type="ECO:0000256" key="12">
    <source>
        <dbReference type="ARBA" id="ARBA00022989"/>
    </source>
</evidence>
<dbReference type="SMART" id="SM00780">
    <property type="entry name" value="PIG-X"/>
    <property type="match status" value="1"/>
</dbReference>
<dbReference type="OrthoDB" id="5546453at2759"/>
<reference evidence="17 18" key="1">
    <citation type="submission" date="2017-05" db="EMBL/GenBank/DDBJ databases">
        <title>Draft genome sequence of Elsinoe australis.</title>
        <authorList>
            <person name="Cheng Q."/>
        </authorList>
    </citation>
    <scope>NUCLEOTIDE SEQUENCE [LARGE SCALE GENOMIC DNA]</scope>
    <source>
        <strain evidence="17 18">NL1</strain>
    </source>
</reference>
<comment type="subcellular location">
    <subcellularLocation>
        <location evidence="2">Endoplasmic reticulum membrane</location>
        <topology evidence="2">Single-pass type III membrane protein</topology>
    </subcellularLocation>
    <subcellularLocation>
        <location evidence="1">Golgi apparatus</location>
    </subcellularLocation>
</comment>
<keyword evidence="8" id="KW-0337">GPI-anchor biosynthesis</keyword>
<dbReference type="Pfam" id="PF04628">
    <property type="entry name" value="Sedlin_N"/>
    <property type="match status" value="1"/>
</dbReference>
<feature type="compositionally biased region" description="Low complexity" evidence="16">
    <location>
        <begin position="557"/>
        <end position="570"/>
    </location>
</feature>
<evidence type="ECO:0000256" key="11">
    <source>
        <dbReference type="ARBA" id="ARBA00022892"/>
    </source>
</evidence>
<dbReference type="SMART" id="SM01399">
    <property type="entry name" value="Sybindin"/>
    <property type="match status" value="1"/>
</dbReference>
<dbReference type="Pfam" id="PF08320">
    <property type="entry name" value="PIG-X"/>
    <property type="match status" value="1"/>
</dbReference>
<dbReference type="GO" id="GO:0030008">
    <property type="term" value="C:TRAPP complex"/>
    <property type="evidence" value="ECO:0007669"/>
    <property type="project" value="InterPro"/>
</dbReference>
<evidence type="ECO:0000256" key="6">
    <source>
        <dbReference type="ARBA" id="ARBA00020410"/>
    </source>
</evidence>
<keyword evidence="18" id="KW-1185">Reference proteome</keyword>
<dbReference type="Proteomes" id="UP000243723">
    <property type="component" value="Unassembled WGS sequence"/>
</dbReference>
<dbReference type="GO" id="GO:0048193">
    <property type="term" value="P:Golgi vesicle transport"/>
    <property type="evidence" value="ECO:0007669"/>
    <property type="project" value="UniProtKB-ARBA"/>
</dbReference>
<dbReference type="PANTHER" id="PTHR28533">
    <property type="entry name" value="PROTEIN PBN1"/>
    <property type="match status" value="1"/>
</dbReference>
<organism evidence="17 18">
    <name type="scientific">Elsinoe australis</name>
    <dbReference type="NCBI Taxonomy" id="40998"/>
    <lineage>
        <taxon>Eukaryota</taxon>
        <taxon>Fungi</taxon>
        <taxon>Dikarya</taxon>
        <taxon>Ascomycota</taxon>
        <taxon>Pezizomycotina</taxon>
        <taxon>Dothideomycetes</taxon>
        <taxon>Dothideomycetidae</taxon>
        <taxon>Myriangiales</taxon>
        <taxon>Elsinoaceae</taxon>
        <taxon>Elsinoe</taxon>
    </lineage>
</organism>
<evidence type="ECO:0000256" key="4">
    <source>
        <dbReference type="ARBA" id="ARBA00010345"/>
    </source>
</evidence>
<accession>A0A2P8A5M8</accession>
<dbReference type="UniPathway" id="UPA00196"/>
<dbReference type="InterPro" id="IPR042322">
    <property type="entry name" value="Pbn1"/>
</dbReference>
<dbReference type="Gene3D" id="3.30.450.70">
    <property type="match status" value="1"/>
</dbReference>
<keyword evidence="9" id="KW-0812">Transmembrane</keyword>
<keyword evidence="10" id="KW-0256">Endoplasmic reticulum</keyword>
<feature type="region of interest" description="Disordered" evidence="16">
    <location>
        <begin position="550"/>
        <end position="590"/>
    </location>
</feature>
<proteinExistence type="inferred from homology"/>
<dbReference type="GO" id="GO:0005789">
    <property type="term" value="C:endoplasmic reticulum membrane"/>
    <property type="evidence" value="ECO:0007669"/>
    <property type="project" value="UniProtKB-SubCell"/>
</dbReference>
<evidence type="ECO:0000256" key="10">
    <source>
        <dbReference type="ARBA" id="ARBA00022824"/>
    </source>
</evidence>
<dbReference type="InterPro" id="IPR007233">
    <property type="entry name" value="TRAPPC"/>
</dbReference>
<keyword evidence="11" id="KW-0931">ER-Golgi transport</keyword>
<gene>
    <name evidence="17" type="ORF">B9Z65_4649</name>
</gene>
<evidence type="ECO:0000313" key="18">
    <source>
        <dbReference type="Proteomes" id="UP000243723"/>
    </source>
</evidence>
<evidence type="ECO:0000256" key="2">
    <source>
        <dbReference type="ARBA" id="ARBA00004643"/>
    </source>
</evidence>
<evidence type="ECO:0000256" key="13">
    <source>
        <dbReference type="ARBA" id="ARBA00023034"/>
    </source>
</evidence>
<dbReference type="InterPro" id="IPR006722">
    <property type="entry name" value="Sedlin"/>
</dbReference>
<evidence type="ECO:0000256" key="7">
    <source>
        <dbReference type="ARBA" id="ARBA00022448"/>
    </source>
</evidence>
<evidence type="ECO:0000256" key="16">
    <source>
        <dbReference type="SAM" id="MobiDB-lite"/>
    </source>
</evidence>
<comment type="caution">
    <text evidence="17">The sequence shown here is derived from an EMBL/GenBank/DDBJ whole genome shotgun (WGS) entry which is preliminary data.</text>
</comment>
<dbReference type="GO" id="GO:0006506">
    <property type="term" value="P:GPI anchor biosynthetic process"/>
    <property type="evidence" value="ECO:0007669"/>
    <property type="project" value="UniProtKB-UniPathway"/>
</dbReference>
<dbReference type="GO" id="GO:1990529">
    <property type="term" value="C:glycosylphosphatidylinositol-mannosyltransferase I complex"/>
    <property type="evidence" value="ECO:0007669"/>
    <property type="project" value="TreeGrafter"/>
</dbReference>
<evidence type="ECO:0000256" key="14">
    <source>
        <dbReference type="ARBA" id="ARBA00023136"/>
    </source>
</evidence>
<comment type="pathway">
    <text evidence="3">Glycolipid biosynthesis; glycosylphosphatidylinositol-anchor biosynthesis.</text>
</comment>
<name>A0A2P8A5M8_9PEZI</name>
<protein>
    <recommendedName>
        <fullName evidence="6">Protein PBN1</fullName>
    </recommendedName>
    <alternativeName>
        <fullName evidence="5">Protein pbn1</fullName>
    </alternativeName>
</protein>
<dbReference type="InterPro" id="IPR011012">
    <property type="entry name" value="Longin-like_dom_sf"/>
</dbReference>
<keyword evidence="13" id="KW-0333">Golgi apparatus</keyword>
<sequence length="666" mass="73357">MKERITFLVVDGEEGVNPAEVQVADDSIELPGIVAAKEWRVTLGLDQLPTQIQEVLKDSHELHVRWATSQYHETVSPLLARVSPGLHAFYTPLKGKPISPALCPTLKSIFGPHLKCDHAENAFSKTQVLSERFASSAAYQYYQQLPDIERLQFFFVEHICKEADEDCTKIAYELAEATLLEFDYDAISHAVVVTATWPPADENGIETKRNPEDRVEVGILNQETSKEHEEISLGGFLTVLGEDDEPKPTLFSFPSRHHQVSLSSAGSFTFNASFREPTGLHPTLQLTFDKSNLQPPLPSCSLHTYLTLPSTLFIDRYQFSDALFLASQNLVSLRSLSGETDLEAPEWVVKQWGSTALFEVAVPDDLPAAKRPRSLSDPWTVNIPMHLRYLPPRKINESSVYPPYMATGVETEALPGKRSTSIPYPAVFWACPADSGLKMSVNPFDRVNLGYDGLFGPKTMFWHVLPSMGKTLSVSLEVPVMNMERATTVESATAVVFSLLIINKAGGLIYTRTVSPGLSKLSSNDYLILAGTFHGIHAIARSLCPVPPSTLPPPSAAPSIFSPTTTASTPQLGTSTSVPGPQRQPSATGIQSLESGRFRLTVLQTPTGVKFLLFTSPEQQGTEGLLQRCYETYAQFVMGNPFYSLEMPIRVEKFEREVGRVLGRGG</sequence>
<evidence type="ECO:0000256" key="8">
    <source>
        <dbReference type="ARBA" id="ARBA00022502"/>
    </source>
</evidence>
<keyword evidence="15" id="KW-0325">Glycoprotein</keyword>
<dbReference type="STRING" id="40998.A0A2P8A5M8"/>
<dbReference type="CDD" id="cd14856">
    <property type="entry name" value="TRAPPC4_synbindin"/>
    <property type="match status" value="1"/>
</dbReference>
<dbReference type="AlphaFoldDB" id="A0A2P8A5M8"/>
<dbReference type="SUPFAM" id="SSF64356">
    <property type="entry name" value="SNARE-like"/>
    <property type="match status" value="1"/>
</dbReference>
<dbReference type="InterPro" id="IPR013233">
    <property type="entry name" value="PIG-X/PBN1"/>
</dbReference>
<feature type="compositionally biased region" description="Polar residues" evidence="16">
    <location>
        <begin position="571"/>
        <end position="590"/>
    </location>
</feature>
<dbReference type="EMBL" id="NHZQ01000066">
    <property type="protein sequence ID" value="PSK55771.1"/>
    <property type="molecule type" value="Genomic_DNA"/>
</dbReference>
<evidence type="ECO:0000256" key="9">
    <source>
        <dbReference type="ARBA" id="ARBA00022692"/>
    </source>
</evidence>
<comment type="similarity">
    <text evidence="4">Belongs to the PIGX family.</text>
</comment>
<evidence type="ECO:0000256" key="1">
    <source>
        <dbReference type="ARBA" id="ARBA00004555"/>
    </source>
</evidence>
<dbReference type="GO" id="GO:0000030">
    <property type="term" value="F:mannosyltransferase activity"/>
    <property type="evidence" value="ECO:0007669"/>
    <property type="project" value="TreeGrafter"/>
</dbReference>